<protein>
    <submittedName>
        <fullName evidence="2">Uncharacterized protein</fullName>
    </submittedName>
</protein>
<proteinExistence type="predicted"/>
<dbReference type="EMBL" id="KV425612">
    <property type="protein sequence ID" value="KZT21006.1"/>
    <property type="molecule type" value="Genomic_DNA"/>
</dbReference>
<organism evidence="2 3">
    <name type="scientific">Neolentinus lepideus HHB14362 ss-1</name>
    <dbReference type="NCBI Taxonomy" id="1314782"/>
    <lineage>
        <taxon>Eukaryota</taxon>
        <taxon>Fungi</taxon>
        <taxon>Dikarya</taxon>
        <taxon>Basidiomycota</taxon>
        <taxon>Agaricomycotina</taxon>
        <taxon>Agaricomycetes</taxon>
        <taxon>Gloeophyllales</taxon>
        <taxon>Gloeophyllaceae</taxon>
        <taxon>Neolentinus</taxon>
    </lineage>
</organism>
<dbReference type="InParanoid" id="A0A165PGG9"/>
<dbReference type="AlphaFoldDB" id="A0A165PGG9"/>
<keyword evidence="3" id="KW-1185">Reference proteome</keyword>
<name>A0A165PGG9_9AGAM</name>
<feature type="region of interest" description="Disordered" evidence="1">
    <location>
        <begin position="96"/>
        <end position="135"/>
    </location>
</feature>
<evidence type="ECO:0000313" key="2">
    <source>
        <dbReference type="EMBL" id="KZT21006.1"/>
    </source>
</evidence>
<evidence type="ECO:0000313" key="3">
    <source>
        <dbReference type="Proteomes" id="UP000076761"/>
    </source>
</evidence>
<sequence length="135" mass="14396">MASPPPHHTWAELVTAIDEVVAIPDRDTALFAVSTDLIPTTIRYISTVTPSQQHTHLRLIHHLFGQNLNSDLMAEAILNMPILDPAHSVVSNHPLPVAPSLSSAPATAVPKPRPMLRPVAKPTCSSGGASDQPVL</sequence>
<accession>A0A165PGG9</accession>
<dbReference type="Proteomes" id="UP000076761">
    <property type="component" value="Unassembled WGS sequence"/>
</dbReference>
<reference evidence="2 3" key="1">
    <citation type="journal article" date="2016" name="Mol. Biol. Evol.">
        <title>Comparative Genomics of Early-Diverging Mushroom-Forming Fungi Provides Insights into the Origins of Lignocellulose Decay Capabilities.</title>
        <authorList>
            <person name="Nagy L.G."/>
            <person name="Riley R."/>
            <person name="Tritt A."/>
            <person name="Adam C."/>
            <person name="Daum C."/>
            <person name="Floudas D."/>
            <person name="Sun H."/>
            <person name="Yadav J.S."/>
            <person name="Pangilinan J."/>
            <person name="Larsson K.H."/>
            <person name="Matsuura K."/>
            <person name="Barry K."/>
            <person name="Labutti K."/>
            <person name="Kuo R."/>
            <person name="Ohm R.A."/>
            <person name="Bhattacharya S.S."/>
            <person name="Shirouzu T."/>
            <person name="Yoshinaga Y."/>
            <person name="Martin F.M."/>
            <person name="Grigoriev I.V."/>
            <person name="Hibbett D.S."/>
        </authorList>
    </citation>
    <scope>NUCLEOTIDE SEQUENCE [LARGE SCALE GENOMIC DNA]</scope>
    <source>
        <strain evidence="2 3">HHB14362 ss-1</strain>
    </source>
</reference>
<gene>
    <name evidence="2" type="ORF">NEOLEDRAFT_1182076</name>
</gene>
<evidence type="ECO:0000256" key="1">
    <source>
        <dbReference type="SAM" id="MobiDB-lite"/>
    </source>
</evidence>
<feature type="compositionally biased region" description="Low complexity" evidence="1">
    <location>
        <begin position="96"/>
        <end position="110"/>
    </location>
</feature>